<gene>
    <name evidence="2" type="ORF">DEW08_27795</name>
</gene>
<feature type="non-terminal residue" evidence="2">
    <location>
        <position position="106"/>
    </location>
</feature>
<keyword evidence="2" id="KW-0614">Plasmid</keyword>
<evidence type="ECO:0000256" key="1">
    <source>
        <dbReference type="SAM" id="MobiDB-lite"/>
    </source>
</evidence>
<dbReference type="OrthoDB" id="7439045at2"/>
<sequence>MLFTTGIGLTYPVVRSRRFSLFAETDLTYQNSRISVDDVRDPGHSTRQSTARTTVLRAGLQGSWFGDGPGARRDLAFDLKAHRGLPFLDATGPGDILSPRPGGQGV</sequence>
<dbReference type="RefSeq" id="WP_146214777.1">
    <property type="nucleotide sequence ID" value="NZ_CP029357.1"/>
</dbReference>
<geneLocation type="plasmid" evidence="2 3">
    <name>unnamed2</name>
</geneLocation>
<reference evidence="3" key="1">
    <citation type="submission" date="2018-05" db="EMBL/GenBank/DDBJ databases">
        <title>Azospirillum thermophila sp. nov., a novel isolated from hot spring.</title>
        <authorList>
            <person name="Zhao Z."/>
        </authorList>
    </citation>
    <scope>NUCLEOTIDE SEQUENCE [LARGE SCALE GENOMIC DNA]</scope>
    <source>
        <strain evidence="3">CFH 70021</strain>
        <plasmid evidence="3">unnamed2</plasmid>
    </source>
</reference>
<organism evidence="2 3">
    <name type="scientific">Azospirillum thermophilum</name>
    <dbReference type="NCBI Taxonomy" id="2202148"/>
    <lineage>
        <taxon>Bacteria</taxon>
        <taxon>Pseudomonadati</taxon>
        <taxon>Pseudomonadota</taxon>
        <taxon>Alphaproteobacteria</taxon>
        <taxon>Rhodospirillales</taxon>
        <taxon>Azospirillaceae</taxon>
        <taxon>Azospirillum</taxon>
    </lineage>
</organism>
<dbReference type="KEGG" id="azz:DEW08_27795"/>
<dbReference type="EMBL" id="CP029357">
    <property type="protein sequence ID" value="AWK89775.1"/>
    <property type="molecule type" value="Genomic_DNA"/>
</dbReference>
<accession>A0A2S2CZA4</accession>
<dbReference type="AlphaFoldDB" id="A0A2S2CZA4"/>
<dbReference type="Proteomes" id="UP000245629">
    <property type="component" value="Plasmid unnamed2"/>
</dbReference>
<protein>
    <submittedName>
        <fullName evidence="2">Uncharacterized protein</fullName>
    </submittedName>
</protein>
<name>A0A2S2CZA4_9PROT</name>
<feature type="region of interest" description="Disordered" evidence="1">
    <location>
        <begin position="86"/>
        <end position="106"/>
    </location>
</feature>
<evidence type="ECO:0000313" key="3">
    <source>
        <dbReference type="Proteomes" id="UP000245629"/>
    </source>
</evidence>
<proteinExistence type="predicted"/>
<dbReference type="Gene3D" id="2.40.160.50">
    <property type="entry name" value="membrane protein fhac: a member of the omp85/tpsb transporter family"/>
    <property type="match status" value="1"/>
</dbReference>
<evidence type="ECO:0000313" key="2">
    <source>
        <dbReference type="EMBL" id="AWK89775.1"/>
    </source>
</evidence>
<keyword evidence="3" id="KW-1185">Reference proteome</keyword>